<evidence type="ECO:0000313" key="4">
    <source>
        <dbReference type="Proteomes" id="UP001338125"/>
    </source>
</evidence>
<dbReference type="PROSITE" id="PS50097">
    <property type="entry name" value="BTB"/>
    <property type="match status" value="1"/>
</dbReference>
<feature type="compositionally biased region" description="Polar residues" evidence="1">
    <location>
        <begin position="41"/>
        <end position="58"/>
    </location>
</feature>
<dbReference type="Proteomes" id="UP001338125">
    <property type="component" value="Unassembled WGS sequence"/>
</dbReference>
<dbReference type="Pfam" id="PF00651">
    <property type="entry name" value="BTB"/>
    <property type="match status" value="1"/>
</dbReference>
<feature type="region of interest" description="Disordered" evidence="1">
    <location>
        <begin position="1"/>
        <end position="58"/>
    </location>
</feature>
<dbReference type="InterPro" id="IPR000210">
    <property type="entry name" value="BTB/POZ_dom"/>
</dbReference>
<dbReference type="Gene3D" id="3.30.710.10">
    <property type="entry name" value="Potassium Channel Kv1.1, Chain A"/>
    <property type="match status" value="1"/>
</dbReference>
<dbReference type="InterPro" id="IPR011333">
    <property type="entry name" value="SKP1/BTB/POZ_sf"/>
</dbReference>
<dbReference type="EMBL" id="JAVFKD010000012">
    <property type="protein sequence ID" value="KAK5993687.1"/>
    <property type="molecule type" value="Genomic_DNA"/>
</dbReference>
<gene>
    <name evidence="3" type="ORF">PT974_07123</name>
</gene>
<accession>A0ABR0SNG2</accession>
<evidence type="ECO:0000313" key="3">
    <source>
        <dbReference type="EMBL" id="KAK5993687.1"/>
    </source>
</evidence>
<keyword evidence="4" id="KW-1185">Reference proteome</keyword>
<evidence type="ECO:0000259" key="2">
    <source>
        <dbReference type="PROSITE" id="PS50097"/>
    </source>
</evidence>
<evidence type="ECO:0000256" key="1">
    <source>
        <dbReference type="SAM" id="MobiDB-lite"/>
    </source>
</evidence>
<protein>
    <recommendedName>
        <fullName evidence="2">BTB domain-containing protein</fullName>
    </recommendedName>
</protein>
<sequence>MTPAKRRRTEEAEEVDGNLASGEGVDVRLQRPSTPIRLASGSPQMHDSNSFNALNSDSKTGKDRVSILLSAVANLFNHADFSDVTIFVGTFELPAHSFVLMSQSEHFKGEIKRKLEEDNEQTFWFDDDDYELQTYWRVFEYMYKGTYSDECPKGISGKEKCKTILDRCLTPEFLDGVDYLYCHLHPTNTMRQLFVQRACENFDTLDEMDGFEGFVHENVDFAVDMARNLYEMHMSSKPRTPCALCGASCEHEDKSI</sequence>
<organism evidence="3 4">
    <name type="scientific">Cladobotryum mycophilum</name>
    <dbReference type="NCBI Taxonomy" id="491253"/>
    <lineage>
        <taxon>Eukaryota</taxon>
        <taxon>Fungi</taxon>
        <taxon>Dikarya</taxon>
        <taxon>Ascomycota</taxon>
        <taxon>Pezizomycotina</taxon>
        <taxon>Sordariomycetes</taxon>
        <taxon>Hypocreomycetidae</taxon>
        <taxon>Hypocreales</taxon>
        <taxon>Hypocreaceae</taxon>
        <taxon>Cladobotryum</taxon>
    </lineage>
</organism>
<dbReference type="SUPFAM" id="SSF54695">
    <property type="entry name" value="POZ domain"/>
    <property type="match status" value="1"/>
</dbReference>
<name>A0ABR0SNG2_9HYPO</name>
<dbReference type="CDD" id="cd18186">
    <property type="entry name" value="BTB_POZ_ZBTB_KLHL-like"/>
    <property type="match status" value="1"/>
</dbReference>
<proteinExistence type="predicted"/>
<reference evidence="3 4" key="1">
    <citation type="submission" date="2024-01" db="EMBL/GenBank/DDBJ databases">
        <title>Complete genome of Cladobotryum mycophilum ATHUM6906.</title>
        <authorList>
            <person name="Christinaki A.C."/>
            <person name="Myridakis A.I."/>
            <person name="Kouvelis V.N."/>
        </authorList>
    </citation>
    <scope>NUCLEOTIDE SEQUENCE [LARGE SCALE GENOMIC DNA]</scope>
    <source>
        <strain evidence="3 4">ATHUM6906</strain>
    </source>
</reference>
<feature type="domain" description="BTB" evidence="2">
    <location>
        <begin position="82"/>
        <end position="145"/>
    </location>
</feature>
<comment type="caution">
    <text evidence="3">The sequence shown here is derived from an EMBL/GenBank/DDBJ whole genome shotgun (WGS) entry which is preliminary data.</text>
</comment>